<dbReference type="Gene3D" id="4.10.240.10">
    <property type="entry name" value="Zn(2)-C6 fungal-type DNA-binding domain"/>
    <property type="match status" value="1"/>
</dbReference>
<feature type="domain" description="Zn(2)-C6 fungal-type" evidence="3">
    <location>
        <begin position="21"/>
        <end position="64"/>
    </location>
</feature>
<sequence>MRADRSVSAAAPRKRQLARRSCLKCREKKARCELPDVYVDSTKIPLPAEKRCHRCNVLGIDCVVWDGDRKRKPRLERLAESPASSSADQETATSSHSSQRRPLSDGQSPNSTGRLDRASDTSSSKSSKSPFAAATRVAAPQNIDIEQLGASDVMRDQRLLLGSQKGWRTVSKNLLTLIGRLDSSEKYSRYLSLRIDAPPSTPDILAFLHPDKAARLEGELQVYLVGHPYLPSLSQLHSEQSQNPTRPRALLLATMTLLGLKGFEDVLGSTDIRALSNYVDRLGTQMLLSSPRDIHLVMAFELLISHEPGLVGTAASQFEPQGRGLGLASENLLTCAIQIAKELGLDHAHIDQPDPAFMLTEVSLWSCLRVWESLFCLIAKRARFPDGLDAKLASEIREVLHSVDDHAKKLPELPGLQDSLGSASTLHYNVRAYAARMERRMGKDGVLRSAGRTVICLRMQAFCLLTASVRQVEEVLSDPDLELHEKQTCISDLYASNTSAILAIRDGDCQLGKSEVHSAQCMSRRCLLTQEHASMPLSQGAYSEQRIVRLWEQLLHIECSYACTVFSRYCTSALYTGKLNGHVEVEDMICSIRDRLHQDKPGVMELVSKMGRSGVDLSHDVLASISHLDRQPALRKRTAAGGNASGYLHQMPALLVSALAVDTARSSFESMAFVFVTWGGAPSYFATALTLIEAAAGRVSKLTSQSSQNDVETVAEVASEYLLEMVNTAQVWQLYYRVYRPFRRPVATGATASTAEEQQQMPNPTQGPYRHQRQQAVEVQMETATPSGSSTQTSVAPLPTRSHRAGPQRSTGARSPFAVHGAAEESVDDAVPCSSAFPTADALLHDGEALSSKSDDTSALLALPASISAAVPLSNLMYSTQSNASMDAGIPFDLEAFLRDIDQLF</sequence>
<dbReference type="InterPro" id="IPR001138">
    <property type="entry name" value="Zn2Cys6_DnaBD"/>
</dbReference>
<feature type="compositionally biased region" description="Polar residues" evidence="2">
    <location>
        <begin position="774"/>
        <end position="795"/>
    </location>
</feature>
<dbReference type="PROSITE" id="PS50048">
    <property type="entry name" value="ZN2_CY6_FUNGAL_2"/>
    <property type="match status" value="1"/>
</dbReference>
<reference evidence="5" key="1">
    <citation type="journal article" date="2013" name="Genome Announc.">
        <title>Genome sequence of the basidiomycetous yeast Pseudozyma antarctica T-34, a producer of the glycolipid biosurfactants mannosylerythritol lipids.</title>
        <authorList>
            <person name="Morita T."/>
            <person name="Koike H."/>
            <person name="Koyama Y."/>
            <person name="Hagiwara H."/>
            <person name="Ito E."/>
            <person name="Fukuoka T."/>
            <person name="Imura T."/>
            <person name="Machida M."/>
            <person name="Kitamoto D."/>
        </authorList>
    </citation>
    <scope>NUCLEOTIDE SEQUENCE [LARGE SCALE GENOMIC DNA]</scope>
    <source>
        <strain evidence="5">T-34</strain>
    </source>
</reference>
<evidence type="ECO:0000313" key="4">
    <source>
        <dbReference type="EMBL" id="GAC77007.1"/>
    </source>
</evidence>
<evidence type="ECO:0000256" key="1">
    <source>
        <dbReference type="ARBA" id="ARBA00023242"/>
    </source>
</evidence>
<dbReference type="InterPro" id="IPR036864">
    <property type="entry name" value="Zn2-C6_fun-type_DNA-bd_sf"/>
</dbReference>
<feature type="compositionally biased region" description="Polar residues" evidence="2">
    <location>
        <begin position="750"/>
        <end position="766"/>
    </location>
</feature>
<dbReference type="AlphaFoldDB" id="M9MII4"/>
<evidence type="ECO:0000256" key="2">
    <source>
        <dbReference type="SAM" id="MobiDB-lite"/>
    </source>
</evidence>
<dbReference type="PANTHER" id="PTHR31668:SF30">
    <property type="entry name" value="ZN(II)2CYS6 TRANSCRIPTION FACTOR (EUROFUNG)"/>
    <property type="match status" value="1"/>
</dbReference>
<feature type="region of interest" description="Disordered" evidence="2">
    <location>
        <begin position="750"/>
        <end position="823"/>
    </location>
</feature>
<accession>M9MII4</accession>
<feature type="compositionally biased region" description="Polar residues" evidence="2">
    <location>
        <begin position="82"/>
        <end position="113"/>
    </location>
</feature>
<dbReference type="EMBL" id="DF196788">
    <property type="protein sequence ID" value="GAC77007.1"/>
    <property type="molecule type" value="Genomic_DNA"/>
</dbReference>
<name>M9MII4_PSEA3</name>
<dbReference type="Proteomes" id="UP000011976">
    <property type="component" value="Unassembled WGS sequence"/>
</dbReference>
<gene>
    <name evidence="4" type="ORF">PANT_22d00297</name>
</gene>
<dbReference type="PANTHER" id="PTHR31668">
    <property type="entry name" value="GLUCOSE TRANSPORT TRANSCRIPTION REGULATOR RGT1-RELATED-RELATED"/>
    <property type="match status" value="1"/>
</dbReference>
<feature type="region of interest" description="Disordered" evidence="2">
    <location>
        <begin position="76"/>
        <end position="135"/>
    </location>
</feature>
<proteinExistence type="predicted"/>
<keyword evidence="1" id="KW-0539">Nucleus</keyword>
<dbReference type="InterPro" id="IPR050797">
    <property type="entry name" value="Carb_Metab_Trans_Reg"/>
</dbReference>
<dbReference type="SUPFAM" id="SSF57701">
    <property type="entry name" value="Zn2/Cys6 DNA-binding domain"/>
    <property type="match status" value="1"/>
</dbReference>
<evidence type="ECO:0000259" key="3">
    <source>
        <dbReference type="PROSITE" id="PS50048"/>
    </source>
</evidence>
<organism evidence="4 5">
    <name type="scientific">Pseudozyma antarctica (strain T-34)</name>
    <name type="common">Yeast</name>
    <name type="synonym">Candida antarctica</name>
    <dbReference type="NCBI Taxonomy" id="1151754"/>
    <lineage>
        <taxon>Eukaryota</taxon>
        <taxon>Fungi</taxon>
        <taxon>Dikarya</taxon>
        <taxon>Basidiomycota</taxon>
        <taxon>Ustilaginomycotina</taxon>
        <taxon>Ustilaginomycetes</taxon>
        <taxon>Ustilaginales</taxon>
        <taxon>Ustilaginaceae</taxon>
        <taxon>Moesziomyces</taxon>
    </lineage>
</organism>
<dbReference type="GO" id="GO:0000981">
    <property type="term" value="F:DNA-binding transcription factor activity, RNA polymerase II-specific"/>
    <property type="evidence" value="ECO:0007669"/>
    <property type="project" value="InterPro"/>
</dbReference>
<dbReference type="STRING" id="1151754.M9MII4"/>
<protein>
    <recommendedName>
        <fullName evidence="3">Zn(2)-C6 fungal-type domain-containing protein</fullName>
    </recommendedName>
</protein>
<evidence type="ECO:0000313" key="5">
    <source>
        <dbReference type="Proteomes" id="UP000011976"/>
    </source>
</evidence>
<dbReference type="GO" id="GO:0008270">
    <property type="term" value="F:zinc ion binding"/>
    <property type="evidence" value="ECO:0007669"/>
    <property type="project" value="InterPro"/>
</dbReference>
<dbReference type="OrthoDB" id="2595934at2759"/>